<dbReference type="AlphaFoldDB" id="A0A1E5GIA6"/>
<sequence>MSTKGNFIRKHYLAPYVVGSDTAPKEADFHRLANRISNITDDSSDETDASVFYDSEDGNAEESLLGRTEVWTFEGQYDAEDPAHQIVANARRANDDGRKLWHRIEETDGSVVVGLAKIFDPKAGGGDATAKEILSGRIAYIKKPEVTPAPPSGE</sequence>
<name>A0A1E5GIA6_9ENTE</name>
<keyword evidence="2" id="KW-1185">Reference proteome</keyword>
<reference evidence="2" key="1">
    <citation type="submission" date="2016-09" db="EMBL/GenBank/DDBJ databases">
        <authorList>
            <person name="Gulvik C.A."/>
        </authorList>
    </citation>
    <scope>NUCLEOTIDE SEQUENCE [LARGE SCALE GENOMIC DNA]</scope>
    <source>
        <strain evidence="2">LMG 8895</strain>
    </source>
</reference>
<evidence type="ECO:0000313" key="2">
    <source>
        <dbReference type="Proteomes" id="UP000095094"/>
    </source>
</evidence>
<dbReference type="EMBL" id="MIJY01000034">
    <property type="protein sequence ID" value="OEG12463.1"/>
    <property type="molecule type" value="Genomic_DNA"/>
</dbReference>
<dbReference type="NCBIfam" id="NF047353">
    <property type="entry name" value="tube_lmo2291"/>
    <property type="match status" value="1"/>
</dbReference>
<dbReference type="Proteomes" id="UP000095094">
    <property type="component" value="Unassembled WGS sequence"/>
</dbReference>
<proteinExistence type="predicted"/>
<dbReference type="RefSeq" id="WP_069664164.1">
    <property type="nucleotide sequence ID" value="NZ_JBHUJJ010000001.1"/>
</dbReference>
<gene>
    <name evidence="1" type="ORF">BCR25_07965</name>
</gene>
<dbReference type="OrthoDB" id="2288114at2"/>
<comment type="caution">
    <text evidence="1">The sequence shown here is derived from an EMBL/GenBank/DDBJ whole genome shotgun (WGS) entry which is preliminary data.</text>
</comment>
<organism evidence="1 2">
    <name type="scientific">Enterococcus termitis</name>
    <dbReference type="NCBI Taxonomy" id="332950"/>
    <lineage>
        <taxon>Bacteria</taxon>
        <taxon>Bacillati</taxon>
        <taxon>Bacillota</taxon>
        <taxon>Bacilli</taxon>
        <taxon>Lactobacillales</taxon>
        <taxon>Enterococcaceae</taxon>
        <taxon>Enterococcus</taxon>
    </lineage>
</organism>
<accession>A0A1E5GIA6</accession>
<protein>
    <recommendedName>
        <fullName evidence="3">Major tail shaft protein</fullName>
    </recommendedName>
</protein>
<evidence type="ECO:0008006" key="3">
    <source>
        <dbReference type="Google" id="ProtNLM"/>
    </source>
</evidence>
<evidence type="ECO:0000313" key="1">
    <source>
        <dbReference type="EMBL" id="OEG12463.1"/>
    </source>
</evidence>